<proteinExistence type="predicted"/>
<dbReference type="KEGG" id="fcr:HYN56_21920"/>
<accession>A0A2S1YRX0</accession>
<dbReference type="Proteomes" id="UP000245250">
    <property type="component" value="Chromosome"/>
</dbReference>
<name>A0A2S1YRX0_9FLAO</name>
<protein>
    <submittedName>
        <fullName evidence="1">Uncharacterized protein</fullName>
    </submittedName>
</protein>
<reference evidence="1 2" key="1">
    <citation type="submission" date="2018-05" db="EMBL/GenBank/DDBJ databases">
        <title>Genome sequencing of Flavobacterium sp. HYN0056.</title>
        <authorList>
            <person name="Yi H."/>
            <person name="Baek C."/>
        </authorList>
    </citation>
    <scope>NUCLEOTIDE SEQUENCE [LARGE SCALE GENOMIC DNA]</scope>
    <source>
        <strain evidence="1 2">HYN0056</strain>
    </source>
</reference>
<dbReference type="AlphaFoldDB" id="A0A2S1YRX0"/>
<organism evidence="1 2">
    <name type="scientific">Flavobacterium crocinum</name>
    <dbReference type="NCBI Taxonomy" id="2183896"/>
    <lineage>
        <taxon>Bacteria</taxon>
        <taxon>Pseudomonadati</taxon>
        <taxon>Bacteroidota</taxon>
        <taxon>Flavobacteriia</taxon>
        <taxon>Flavobacteriales</taxon>
        <taxon>Flavobacteriaceae</taxon>
        <taxon>Flavobacterium</taxon>
    </lineage>
</organism>
<dbReference type="EMBL" id="CP029255">
    <property type="protein sequence ID" value="AWK06742.1"/>
    <property type="molecule type" value="Genomic_DNA"/>
</dbReference>
<evidence type="ECO:0000313" key="2">
    <source>
        <dbReference type="Proteomes" id="UP000245250"/>
    </source>
</evidence>
<keyword evidence="2" id="KW-1185">Reference proteome</keyword>
<sequence>MNVFLINLVQKYGKRFRVAKAQRFKVFYAGEGFLAESQRRKFLFFEADYCVILSFRRRKPEQ</sequence>
<evidence type="ECO:0000313" key="1">
    <source>
        <dbReference type="EMBL" id="AWK06742.1"/>
    </source>
</evidence>
<gene>
    <name evidence="1" type="ORF">HYN56_21920</name>
</gene>